<organism evidence="7 8">
    <name type="scientific">Thalassobius vesicularis</name>
    <dbReference type="NCBI Taxonomy" id="1294297"/>
    <lineage>
        <taxon>Bacteria</taxon>
        <taxon>Pseudomonadati</taxon>
        <taxon>Pseudomonadota</taxon>
        <taxon>Alphaproteobacteria</taxon>
        <taxon>Rhodobacterales</taxon>
        <taxon>Roseobacteraceae</taxon>
        <taxon>Thalassovita</taxon>
    </lineage>
</organism>
<feature type="domain" description="4Fe-4S ferredoxin-type" evidence="6">
    <location>
        <begin position="57"/>
        <end position="88"/>
    </location>
</feature>
<comment type="caution">
    <text evidence="7">The sequence shown here is derived from an EMBL/GenBank/DDBJ whole genome shotgun (WGS) entry which is preliminary data.</text>
</comment>
<gene>
    <name evidence="7" type="ORF">E7681_17470</name>
</gene>
<evidence type="ECO:0000256" key="5">
    <source>
        <dbReference type="ARBA" id="ARBA00023014"/>
    </source>
</evidence>
<dbReference type="InterPro" id="IPR017900">
    <property type="entry name" value="4Fe4S_Fe_S_CS"/>
</dbReference>
<protein>
    <submittedName>
        <fullName evidence="7">Ferredoxin-type protein NapF</fullName>
    </submittedName>
</protein>
<accession>A0A4V3UYN2</accession>
<keyword evidence="4" id="KW-0408">Iron</keyword>
<evidence type="ECO:0000256" key="3">
    <source>
        <dbReference type="ARBA" id="ARBA00022737"/>
    </source>
</evidence>
<keyword evidence="5" id="KW-0411">Iron-sulfur</keyword>
<evidence type="ECO:0000256" key="4">
    <source>
        <dbReference type="ARBA" id="ARBA00023004"/>
    </source>
</evidence>
<dbReference type="GO" id="GO:0046872">
    <property type="term" value="F:metal ion binding"/>
    <property type="evidence" value="ECO:0007669"/>
    <property type="project" value="UniProtKB-KW"/>
</dbReference>
<dbReference type="Gene3D" id="3.30.70.20">
    <property type="match status" value="2"/>
</dbReference>
<evidence type="ECO:0000259" key="6">
    <source>
        <dbReference type="PROSITE" id="PS51379"/>
    </source>
</evidence>
<feature type="domain" description="4Fe-4S ferredoxin-type" evidence="6">
    <location>
        <begin position="27"/>
        <end position="56"/>
    </location>
</feature>
<dbReference type="PANTHER" id="PTHR43687">
    <property type="entry name" value="ADENYLYLSULFATE REDUCTASE, BETA SUBUNIT"/>
    <property type="match status" value="1"/>
</dbReference>
<dbReference type="CDD" id="cd10564">
    <property type="entry name" value="NapF_like"/>
    <property type="match status" value="1"/>
</dbReference>
<dbReference type="PANTHER" id="PTHR43687:SF1">
    <property type="entry name" value="FERREDOXIN III"/>
    <property type="match status" value="1"/>
</dbReference>
<proteinExistence type="predicted"/>
<sequence length="172" mass="18378">MTQTASRRAFLRGQFSQRRVMRPLGALAPEAFARACTGCMDCAEACPEGIIITDSDNLPVVDLRLGACTFCGDCLNACETGALDADTPWDWKATVTDDCLSLNGVSCRTCEDQCDEQALRFRLMTGGRAQPIVDPELCRGCGACAAACPAGAVTFTHQDPRPDLQHDGVNPC</sequence>
<keyword evidence="1" id="KW-0004">4Fe-4S</keyword>
<evidence type="ECO:0000256" key="1">
    <source>
        <dbReference type="ARBA" id="ARBA00022485"/>
    </source>
</evidence>
<evidence type="ECO:0000313" key="7">
    <source>
        <dbReference type="EMBL" id="THD71594.1"/>
    </source>
</evidence>
<dbReference type="OrthoDB" id="9800445at2"/>
<dbReference type="AlphaFoldDB" id="A0A4V3UYN2"/>
<dbReference type="Pfam" id="PF13187">
    <property type="entry name" value="Fer4_9"/>
    <property type="match status" value="1"/>
</dbReference>
<dbReference type="GO" id="GO:0051539">
    <property type="term" value="F:4 iron, 4 sulfur cluster binding"/>
    <property type="evidence" value="ECO:0007669"/>
    <property type="project" value="UniProtKB-KW"/>
</dbReference>
<feature type="domain" description="4Fe-4S ferredoxin-type" evidence="6">
    <location>
        <begin position="129"/>
        <end position="158"/>
    </location>
</feature>
<dbReference type="InterPro" id="IPR050572">
    <property type="entry name" value="Fe-S_Ferredoxin"/>
</dbReference>
<keyword evidence="8" id="KW-1185">Reference proteome</keyword>
<dbReference type="PROSITE" id="PS00198">
    <property type="entry name" value="4FE4S_FER_1"/>
    <property type="match status" value="1"/>
</dbReference>
<dbReference type="Pfam" id="PF12838">
    <property type="entry name" value="Fer4_7"/>
    <property type="match status" value="1"/>
</dbReference>
<evidence type="ECO:0000256" key="2">
    <source>
        <dbReference type="ARBA" id="ARBA00022723"/>
    </source>
</evidence>
<dbReference type="Proteomes" id="UP000306113">
    <property type="component" value="Unassembled WGS sequence"/>
</dbReference>
<dbReference type="SUPFAM" id="SSF54862">
    <property type="entry name" value="4Fe-4S ferredoxins"/>
    <property type="match status" value="1"/>
</dbReference>
<evidence type="ECO:0000313" key="8">
    <source>
        <dbReference type="Proteomes" id="UP000306113"/>
    </source>
</evidence>
<dbReference type="InterPro" id="IPR004496">
    <property type="entry name" value="NapF"/>
</dbReference>
<dbReference type="RefSeq" id="WP_136340550.1">
    <property type="nucleotide sequence ID" value="NZ_SSMD01000011.1"/>
</dbReference>
<name>A0A4V3UYN2_9RHOB</name>
<reference evidence="7 8" key="1">
    <citation type="submission" date="2019-04" db="EMBL/GenBank/DDBJ databases">
        <title>Draft genome sequence of Youngimonas vesicularis.</title>
        <authorList>
            <person name="Hameed A."/>
        </authorList>
    </citation>
    <scope>NUCLEOTIDE SEQUENCE [LARGE SCALE GENOMIC DNA]</scope>
    <source>
        <strain evidence="7 8">CC-AMW-E</strain>
    </source>
</reference>
<keyword evidence="3" id="KW-0677">Repeat</keyword>
<dbReference type="PROSITE" id="PS51379">
    <property type="entry name" value="4FE4S_FER_2"/>
    <property type="match status" value="3"/>
</dbReference>
<dbReference type="EMBL" id="SSMD01000011">
    <property type="protein sequence ID" value="THD71594.1"/>
    <property type="molecule type" value="Genomic_DNA"/>
</dbReference>
<dbReference type="InterPro" id="IPR017896">
    <property type="entry name" value="4Fe4S_Fe-S-bd"/>
</dbReference>
<keyword evidence="2" id="KW-0479">Metal-binding</keyword>